<feature type="transmembrane region" description="Helical" evidence="1">
    <location>
        <begin position="198"/>
        <end position="217"/>
    </location>
</feature>
<evidence type="ECO:0000313" key="3">
    <source>
        <dbReference type="EMBL" id="CAB4821152.1"/>
    </source>
</evidence>
<keyword evidence="1" id="KW-1133">Transmembrane helix</keyword>
<evidence type="ECO:0000313" key="2">
    <source>
        <dbReference type="EMBL" id="CAB4557999.1"/>
    </source>
</evidence>
<organism evidence="2">
    <name type="scientific">freshwater metagenome</name>
    <dbReference type="NCBI Taxonomy" id="449393"/>
    <lineage>
        <taxon>unclassified sequences</taxon>
        <taxon>metagenomes</taxon>
        <taxon>ecological metagenomes</taxon>
    </lineage>
</organism>
<feature type="transmembrane region" description="Helical" evidence="1">
    <location>
        <begin position="298"/>
        <end position="316"/>
    </location>
</feature>
<feature type="transmembrane region" description="Helical" evidence="1">
    <location>
        <begin position="265"/>
        <end position="286"/>
    </location>
</feature>
<accession>A0A6J6D5H6</accession>
<dbReference type="Pfam" id="PF19877">
    <property type="entry name" value="DUF6350"/>
    <property type="match status" value="1"/>
</dbReference>
<gene>
    <name evidence="2" type="ORF">UFOPK1541_00689</name>
    <name evidence="3" type="ORF">UFOPK3119_00873</name>
    <name evidence="4" type="ORF">UFOPK4348_00167</name>
</gene>
<reference evidence="2" key="1">
    <citation type="submission" date="2020-05" db="EMBL/GenBank/DDBJ databases">
        <authorList>
            <person name="Chiriac C."/>
            <person name="Salcher M."/>
            <person name="Ghai R."/>
            <person name="Kavagutti S V."/>
        </authorList>
    </citation>
    <scope>NUCLEOTIDE SEQUENCE</scope>
</reference>
<feature type="transmembrane region" description="Helical" evidence="1">
    <location>
        <begin position="135"/>
        <end position="153"/>
    </location>
</feature>
<keyword evidence="1" id="KW-0812">Transmembrane</keyword>
<dbReference type="EMBL" id="CAFBQR010000015">
    <property type="protein sequence ID" value="CAB5059389.1"/>
    <property type="molecule type" value="Genomic_DNA"/>
</dbReference>
<evidence type="ECO:0000313" key="4">
    <source>
        <dbReference type="EMBL" id="CAB5059389.1"/>
    </source>
</evidence>
<name>A0A6J6D5H6_9ZZZZ</name>
<sequence length="358" mass="38159">MLQRVLAVSFAQVLRSVFVILLPLAFISLIAWATAGSITGNTSDPIRAAIWLWLGAHHLPFHLNGSTIGYLSYLPIGAMLIPFFALRVGFAKALSKLHGDFHNVNSVRTIFAGQYALLATVLALLSRSVSVSPQWYLTPVFTFVIAYLATLTAGSKVRFSQAASLATRVIAIALGFAFIVLSLLIFTNISTFKNISIVLQPGIFGSILLFALNAFYLPNAALAILGYFTGTGFAIGAGTLVSPFTHRLGELPALPLLAVLPTTSSRWALLAIVLVIALGAALAIWAQSSSTTTLIQSFVLALIALTFLSYLASGSLMTPAMSAVGLSIWKFTLSIGIELAIGIALVVLLPQIRIRVKR</sequence>
<dbReference type="InterPro" id="IPR045931">
    <property type="entry name" value="DUF6350"/>
</dbReference>
<evidence type="ECO:0000256" key="1">
    <source>
        <dbReference type="SAM" id="Phobius"/>
    </source>
</evidence>
<feature type="transmembrane region" description="Helical" evidence="1">
    <location>
        <begin position="165"/>
        <end position="186"/>
    </location>
</feature>
<feature type="transmembrane region" description="Helical" evidence="1">
    <location>
        <begin position="224"/>
        <end position="245"/>
    </location>
</feature>
<feature type="transmembrane region" description="Helical" evidence="1">
    <location>
        <begin position="12"/>
        <end position="35"/>
    </location>
</feature>
<dbReference type="AlphaFoldDB" id="A0A6J6D5H6"/>
<dbReference type="EMBL" id="CAEZTA010000095">
    <property type="protein sequence ID" value="CAB4557999.1"/>
    <property type="molecule type" value="Genomic_DNA"/>
</dbReference>
<proteinExistence type="predicted"/>
<keyword evidence="1" id="KW-0472">Membrane</keyword>
<feature type="transmembrane region" description="Helical" evidence="1">
    <location>
        <begin position="328"/>
        <end position="349"/>
    </location>
</feature>
<dbReference type="EMBL" id="CAFAAX010000131">
    <property type="protein sequence ID" value="CAB4821152.1"/>
    <property type="molecule type" value="Genomic_DNA"/>
</dbReference>
<feature type="transmembrane region" description="Helical" evidence="1">
    <location>
        <begin position="110"/>
        <end position="129"/>
    </location>
</feature>
<protein>
    <submittedName>
        <fullName evidence="2">Unannotated protein</fullName>
    </submittedName>
</protein>
<feature type="transmembrane region" description="Helical" evidence="1">
    <location>
        <begin position="70"/>
        <end position="90"/>
    </location>
</feature>